<evidence type="ECO:0000313" key="3">
    <source>
        <dbReference type="Proteomes" id="UP001249851"/>
    </source>
</evidence>
<accession>A0AAD9Q9S2</accession>
<evidence type="ECO:0000256" key="1">
    <source>
        <dbReference type="SAM" id="MobiDB-lite"/>
    </source>
</evidence>
<dbReference type="EMBL" id="JARQWQ010000050">
    <property type="protein sequence ID" value="KAK2557306.1"/>
    <property type="molecule type" value="Genomic_DNA"/>
</dbReference>
<keyword evidence="3" id="KW-1185">Reference proteome</keyword>
<comment type="caution">
    <text evidence="2">The sequence shown here is derived from an EMBL/GenBank/DDBJ whole genome shotgun (WGS) entry which is preliminary data.</text>
</comment>
<evidence type="ECO:0000313" key="2">
    <source>
        <dbReference type="EMBL" id="KAK2557306.1"/>
    </source>
</evidence>
<dbReference type="AlphaFoldDB" id="A0AAD9Q9S2"/>
<organism evidence="2 3">
    <name type="scientific">Acropora cervicornis</name>
    <name type="common">Staghorn coral</name>
    <dbReference type="NCBI Taxonomy" id="6130"/>
    <lineage>
        <taxon>Eukaryota</taxon>
        <taxon>Metazoa</taxon>
        <taxon>Cnidaria</taxon>
        <taxon>Anthozoa</taxon>
        <taxon>Hexacorallia</taxon>
        <taxon>Scleractinia</taxon>
        <taxon>Astrocoeniina</taxon>
        <taxon>Acroporidae</taxon>
        <taxon>Acropora</taxon>
    </lineage>
</organism>
<feature type="compositionally biased region" description="Polar residues" evidence="1">
    <location>
        <begin position="574"/>
        <end position="595"/>
    </location>
</feature>
<sequence>MQYFGIQFTDAVEKEIPSPGKLLDYRAMHKKMQEQQCRSNVFCVLNINTISPSYFLFKVKMTPDELKKKISDLPVDKPTECEELIRQLYAQILTLHNTSDKDKLVEELKAVACYGLQTDLRKVMEKKGLRLESLNLVLKYLTNVPELAEYFHKNASDSHEEHGLQNVRRRLGPDIEVLGGLSAAGIEVTKDWVKNLCKKAPSLLALPRLSMSVLENCCKGAEEGEMSEIERLIEYAESQRSQLANIPQDHRLIQEEKDSKALDKDKLEKAKELMTEAKVMAEDQSEEAKTTVKTKLSEILNVLDLPQDWLKQELPPEELFKQLDYISRECSHGVESGGSYKSEVEIIAKASGGKAVCGIYYSDYDATRPAQMPLFLLPREVNFSKPGSSQEIKYLKFSKQGMASEYARMVESSSTSVGVGLSGFYGSFAGDIQGGYGHDQHTQLDQTQSSSQTSVSVLQFIRTAKKTFRIDPYQSIISLTARKMAKSIANDASDTEIEASARFFLKRYGSHYPGGIQTLGGVFFSIADAESKSTKDTLQLTKAAVDHLNSQIIAGFLGGAFGIGASLTAEHTESQGQTRGRQASSDSDSFTYSVRSVGPQATNPATFHKLLSYNSNWALIDRGESQSYIPVWELLGSLGGEYKEVAAVLKATWMKDEAVRKENWKVQNKKKRSSEERAQQQKTREKQLTDAKEELVKLKNESAYKGYSPTSGKLLFSEDSMSHKSAYDKAIQFIMQDPEHNLCEITWWLGWGYTLQCWTVSNTTPTTFSHRGGEHFLFFSEMLFKWKDHVGHGLPRRMPTPCLVSKFIPSKIQPTNDEYNSYQGYSPKEGTLVSIEDSMSHKDACDEAIQFIMKDPEHNICEITLWFGWGYTLKCWTLSGTTPTTFSHRGGHHFLLFNKVLNCCLRGKTKCVVSPVSHIRH</sequence>
<feature type="region of interest" description="Disordered" evidence="1">
    <location>
        <begin position="664"/>
        <end position="688"/>
    </location>
</feature>
<reference evidence="2" key="2">
    <citation type="journal article" date="2023" name="Science">
        <title>Genomic signatures of disease resistance in endangered staghorn corals.</title>
        <authorList>
            <person name="Vollmer S.V."/>
            <person name="Selwyn J.D."/>
            <person name="Despard B.A."/>
            <person name="Roesel C.L."/>
        </authorList>
    </citation>
    <scope>NUCLEOTIDE SEQUENCE</scope>
    <source>
        <strain evidence="2">K2</strain>
    </source>
</reference>
<feature type="compositionally biased region" description="Basic and acidic residues" evidence="1">
    <location>
        <begin position="673"/>
        <end position="688"/>
    </location>
</feature>
<proteinExistence type="predicted"/>
<dbReference type="Proteomes" id="UP001249851">
    <property type="component" value="Unassembled WGS sequence"/>
</dbReference>
<name>A0AAD9Q9S2_ACRCE</name>
<protein>
    <submittedName>
        <fullName evidence="2">Interferon-induced very large GTPase 1</fullName>
    </submittedName>
</protein>
<gene>
    <name evidence="2" type="ORF">P5673_020404</name>
</gene>
<reference evidence="2" key="1">
    <citation type="journal article" date="2023" name="G3 (Bethesda)">
        <title>Whole genome assembly and annotation of the endangered Caribbean coral Acropora cervicornis.</title>
        <authorList>
            <person name="Selwyn J.D."/>
            <person name="Vollmer S.V."/>
        </authorList>
    </citation>
    <scope>NUCLEOTIDE SEQUENCE</scope>
    <source>
        <strain evidence="2">K2</strain>
    </source>
</reference>
<feature type="region of interest" description="Disordered" evidence="1">
    <location>
        <begin position="571"/>
        <end position="595"/>
    </location>
</feature>